<sequence length="220" mass="24435">MSKTINTVIATVPAMIPPFAPFERPFESVEAALVTAGVVEVVEVEEVDIVEEAVELTGSGAARPVTTASPREQVPASQHRPDNLAQRPEVESEAERFLLDTAIHAIGPKQFVRRIQEVDYGANVFSAKIMERDHKTGLVVRVMIVRRHESQRFDRTLGEKREGGRCEKAGLGKDIRKLLVLRGYFFFIAVDSLAQSVVPPTDALACDEQFIRHLDFDLAQ</sequence>
<dbReference type="AlphaFoldDB" id="A0A8J2I3L1"/>
<dbReference type="GeneID" id="67015533"/>
<gene>
    <name evidence="2" type="ORF">ALTATR162_LOCUS3923</name>
</gene>
<evidence type="ECO:0000256" key="1">
    <source>
        <dbReference type="SAM" id="MobiDB-lite"/>
    </source>
</evidence>
<dbReference type="RefSeq" id="XP_043167468.1">
    <property type="nucleotide sequence ID" value="XM_043311533.1"/>
</dbReference>
<evidence type="ECO:0000313" key="3">
    <source>
        <dbReference type="Proteomes" id="UP000676310"/>
    </source>
</evidence>
<reference evidence="2" key="1">
    <citation type="submission" date="2021-05" db="EMBL/GenBank/DDBJ databases">
        <authorList>
            <person name="Stam R."/>
        </authorList>
    </citation>
    <scope>NUCLEOTIDE SEQUENCE</scope>
    <source>
        <strain evidence="2">CS162</strain>
    </source>
</reference>
<dbReference type="Proteomes" id="UP000676310">
    <property type="component" value="Unassembled WGS sequence"/>
</dbReference>
<accession>A0A8J2I3L1</accession>
<dbReference type="EMBL" id="CAJRGZ010000017">
    <property type="protein sequence ID" value="CAG5155973.1"/>
    <property type="molecule type" value="Genomic_DNA"/>
</dbReference>
<keyword evidence="3" id="KW-1185">Reference proteome</keyword>
<feature type="region of interest" description="Disordered" evidence="1">
    <location>
        <begin position="60"/>
        <end position="87"/>
    </location>
</feature>
<name>A0A8J2I3L1_9PLEO</name>
<comment type="caution">
    <text evidence="2">The sequence shown here is derived from an EMBL/GenBank/DDBJ whole genome shotgun (WGS) entry which is preliminary data.</text>
</comment>
<organism evidence="2 3">
    <name type="scientific">Alternaria atra</name>
    <dbReference type="NCBI Taxonomy" id="119953"/>
    <lineage>
        <taxon>Eukaryota</taxon>
        <taxon>Fungi</taxon>
        <taxon>Dikarya</taxon>
        <taxon>Ascomycota</taxon>
        <taxon>Pezizomycotina</taxon>
        <taxon>Dothideomycetes</taxon>
        <taxon>Pleosporomycetidae</taxon>
        <taxon>Pleosporales</taxon>
        <taxon>Pleosporineae</taxon>
        <taxon>Pleosporaceae</taxon>
        <taxon>Alternaria</taxon>
        <taxon>Alternaria sect. Ulocladioides</taxon>
    </lineage>
</organism>
<evidence type="ECO:0000313" key="2">
    <source>
        <dbReference type="EMBL" id="CAG5155973.1"/>
    </source>
</evidence>
<protein>
    <submittedName>
        <fullName evidence="2">Uncharacterized protein</fullName>
    </submittedName>
</protein>
<proteinExistence type="predicted"/>